<evidence type="ECO:0000313" key="1">
    <source>
        <dbReference type="EMBL" id="CAK9187839.1"/>
    </source>
</evidence>
<accession>A0ABC8V3I8</accession>
<dbReference type="AlphaFoldDB" id="A0ABC8V3I8"/>
<protein>
    <submittedName>
        <fullName evidence="1">Uncharacterized protein</fullName>
    </submittedName>
</protein>
<sequence>EAEVLVPTVSKISLKGAEVSISSAEVPAPVGIEAPVSPPKVLASVAPSTPAIISVPPELPKPPEAPIDSTSTTILEILKLPRQSEIPDPTIGT</sequence>
<feature type="non-terminal residue" evidence="1">
    <location>
        <position position="1"/>
    </location>
</feature>
<name>A0ABC8V3I8_9AQUA</name>
<evidence type="ECO:0000313" key="2">
    <source>
        <dbReference type="Proteomes" id="UP001642360"/>
    </source>
</evidence>
<gene>
    <name evidence="1" type="ORF">ILEXP_LOCUS58444</name>
</gene>
<dbReference type="EMBL" id="CAUOFW020010168">
    <property type="protein sequence ID" value="CAK9187839.1"/>
    <property type="molecule type" value="Genomic_DNA"/>
</dbReference>
<comment type="caution">
    <text evidence="1">The sequence shown here is derived from an EMBL/GenBank/DDBJ whole genome shotgun (WGS) entry which is preliminary data.</text>
</comment>
<keyword evidence="2" id="KW-1185">Reference proteome</keyword>
<proteinExistence type="predicted"/>
<reference evidence="1 2" key="1">
    <citation type="submission" date="2024-02" db="EMBL/GenBank/DDBJ databases">
        <authorList>
            <person name="Vignale AGUSTIN F."/>
            <person name="Sosa J E."/>
            <person name="Modenutti C."/>
        </authorList>
    </citation>
    <scope>NUCLEOTIDE SEQUENCE [LARGE SCALE GENOMIC DNA]</scope>
</reference>
<organism evidence="1 2">
    <name type="scientific">Ilex paraguariensis</name>
    <name type="common">yerba mate</name>
    <dbReference type="NCBI Taxonomy" id="185542"/>
    <lineage>
        <taxon>Eukaryota</taxon>
        <taxon>Viridiplantae</taxon>
        <taxon>Streptophyta</taxon>
        <taxon>Embryophyta</taxon>
        <taxon>Tracheophyta</taxon>
        <taxon>Spermatophyta</taxon>
        <taxon>Magnoliopsida</taxon>
        <taxon>eudicotyledons</taxon>
        <taxon>Gunneridae</taxon>
        <taxon>Pentapetalae</taxon>
        <taxon>asterids</taxon>
        <taxon>campanulids</taxon>
        <taxon>Aquifoliales</taxon>
        <taxon>Aquifoliaceae</taxon>
        <taxon>Ilex</taxon>
    </lineage>
</organism>
<dbReference type="Proteomes" id="UP001642360">
    <property type="component" value="Unassembled WGS sequence"/>
</dbReference>